<dbReference type="GO" id="GO:0015297">
    <property type="term" value="F:antiporter activity"/>
    <property type="evidence" value="ECO:0007669"/>
    <property type="project" value="InterPro"/>
</dbReference>
<evidence type="ECO:0000313" key="9">
    <source>
        <dbReference type="Proteomes" id="UP000515960"/>
    </source>
</evidence>
<dbReference type="PANTHER" id="PTHR43823">
    <property type="entry name" value="SPORULATION PROTEIN YKVU"/>
    <property type="match status" value="1"/>
</dbReference>
<evidence type="ECO:0000256" key="2">
    <source>
        <dbReference type="ARBA" id="ARBA00022448"/>
    </source>
</evidence>
<dbReference type="AlphaFoldDB" id="A0A7G9B6D9"/>
<dbReference type="InterPro" id="IPR048279">
    <property type="entry name" value="MdtK-like"/>
</dbReference>
<feature type="transmembrane region" description="Helical" evidence="7">
    <location>
        <begin position="264"/>
        <end position="286"/>
    </location>
</feature>
<feature type="transmembrane region" description="Helical" evidence="7">
    <location>
        <begin position="88"/>
        <end position="112"/>
    </location>
</feature>
<dbReference type="InterPro" id="IPR002528">
    <property type="entry name" value="MATE_fam"/>
</dbReference>
<gene>
    <name evidence="8" type="ORF">H8790_03550</name>
</gene>
<dbReference type="KEGG" id="ohi:H8790_03550"/>
<evidence type="ECO:0000256" key="1">
    <source>
        <dbReference type="ARBA" id="ARBA00004651"/>
    </source>
</evidence>
<evidence type="ECO:0000256" key="3">
    <source>
        <dbReference type="ARBA" id="ARBA00022475"/>
    </source>
</evidence>
<accession>A0A7G9B6D9</accession>
<name>A0A7G9B6D9_9FIRM</name>
<comment type="subcellular location">
    <subcellularLocation>
        <location evidence="1">Cell membrane</location>
        <topology evidence="1">Multi-pass membrane protein</topology>
    </subcellularLocation>
</comment>
<evidence type="ECO:0000256" key="7">
    <source>
        <dbReference type="SAM" id="Phobius"/>
    </source>
</evidence>
<feature type="transmembrane region" description="Helical" evidence="7">
    <location>
        <begin position="413"/>
        <end position="432"/>
    </location>
</feature>
<dbReference type="Proteomes" id="UP000515960">
    <property type="component" value="Chromosome"/>
</dbReference>
<keyword evidence="9" id="KW-1185">Reference proteome</keyword>
<keyword evidence="6 7" id="KW-0472">Membrane</keyword>
<dbReference type="GO" id="GO:0005886">
    <property type="term" value="C:plasma membrane"/>
    <property type="evidence" value="ECO:0007669"/>
    <property type="project" value="UniProtKB-SubCell"/>
</dbReference>
<dbReference type="PANTHER" id="PTHR43823:SF3">
    <property type="entry name" value="MULTIDRUG EXPORT PROTEIN MEPA"/>
    <property type="match status" value="1"/>
</dbReference>
<keyword evidence="5 7" id="KW-1133">Transmembrane helix</keyword>
<dbReference type="RefSeq" id="WP_187333594.1">
    <property type="nucleotide sequence ID" value="NZ_CP060490.1"/>
</dbReference>
<feature type="transmembrane region" description="Helical" evidence="7">
    <location>
        <begin position="188"/>
        <end position="211"/>
    </location>
</feature>
<keyword evidence="3" id="KW-1003">Cell membrane</keyword>
<dbReference type="GO" id="GO:0042910">
    <property type="term" value="F:xenobiotic transmembrane transporter activity"/>
    <property type="evidence" value="ECO:0007669"/>
    <property type="project" value="InterPro"/>
</dbReference>
<feature type="transmembrane region" description="Helical" evidence="7">
    <location>
        <begin position="12"/>
        <end position="32"/>
    </location>
</feature>
<dbReference type="EMBL" id="CP060490">
    <property type="protein sequence ID" value="QNL45120.1"/>
    <property type="molecule type" value="Genomic_DNA"/>
</dbReference>
<organism evidence="8 9">
    <name type="scientific">Oscillibacter hominis</name>
    <dbReference type="NCBI Taxonomy" id="2763056"/>
    <lineage>
        <taxon>Bacteria</taxon>
        <taxon>Bacillati</taxon>
        <taxon>Bacillota</taxon>
        <taxon>Clostridia</taxon>
        <taxon>Eubacteriales</taxon>
        <taxon>Oscillospiraceae</taxon>
        <taxon>Oscillibacter</taxon>
    </lineage>
</organism>
<feature type="transmembrane region" description="Helical" evidence="7">
    <location>
        <begin position="132"/>
        <end position="149"/>
    </location>
</feature>
<keyword evidence="4 7" id="KW-0812">Transmembrane</keyword>
<sequence>MYFETMQPTRLFFHCAIPSMVSMAVSSLYTVADGIFVGRFIGQDALAAVNLVMPLVMICFALADMVAVGSSVQISILLGRREEDQARVIFSSCVKLIAAFSCLAGLLGFFLARPALLTMGAGENVTELAAQYIRVYAVFSPLVMVFFAIDNYLRVCGKARYSMVLNVVTALGNILLDFVFIVLLRWGIWSAALASCLSLSLGTVLAMVPFFRQKLKLYFVRGILSLRQLGHLLANGSSELFTNIASSAMMLILNAVLLRIGGSLAVAAVSVVMYVDSIVNSLIFGLADSMQPAISYCHGCGLRARVRALEKRVLLTAAAISLAALIFMRSCGGGLIALFVQEGDSSLLTMSLRAMELFSLSYVVSWVDACLGSYLTALDRPGRSLAVTLCGTLVFPVLSLGILAPLWGLDGVWCMPLAAGVASAVVSVAAVATMGQTGGTSESAGPQE</sequence>
<proteinExistence type="predicted"/>
<evidence type="ECO:0000256" key="5">
    <source>
        <dbReference type="ARBA" id="ARBA00022989"/>
    </source>
</evidence>
<evidence type="ECO:0000313" key="8">
    <source>
        <dbReference type="EMBL" id="QNL45120.1"/>
    </source>
</evidence>
<feature type="transmembrane region" description="Helical" evidence="7">
    <location>
        <begin position="313"/>
        <end position="340"/>
    </location>
</feature>
<dbReference type="Pfam" id="PF01554">
    <property type="entry name" value="MatE"/>
    <property type="match status" value="2"/>
</dbReference>
<evidence type="ECO:0000256" key="6">
    <source>
        <dbReference type="ARBA" id="ARBA00023136"/>
    </source>
</evidence>
<dbReference type="InterPro" id="IPR051327">
    <property type="entry name" value="MATE_MepA_subfamily"/>
</dbReference>
<feature type="transmembrane region" description="Helical" evidence="7">
    <location>
        <begin position="232"/>
        <end position="258"/>
    </location>
</feature>
<feature type="transmembrane region" description="Helical" evidence="7">
    <location>
        <begin position="360"/>
        <end position="378"/>
    </location>
</feature>
<feature type="transmembrane region" description="Helical" evidence="7">
    <location>
        <begin position="161"/>
        <end position="182"/>
    </location>
</feature>
<feature type="transmembrane region" description="Helical" evidence="7">
    <location>
        <begin position="385"/>
        <end position="407"/>
    </location>
</feature>
<keyword evidence="2" id="KW-0813">Transport</keyword>
<protein>
    <submittedName>
        <fullName evidence="8">MATE family efflux transporter</fullName>
    </submittedName>
</protein>
<reference evidence="8 9" key="1">
    <citation type="submission" date="2020-08" db="EMBL/GenBank/DDBJ databases">
        <authorList>
            <person name="Liu C."/>
            <person name="Sun Q."/>
        </authorList>
    </citation>
    <scope>NUCLEOTIDE SEQUENCE [LARGE SCALE GENOMIC DNA]</scope>
    <source>
        <strain evidence="8 9">NSJ-62</strain>
    </source>
</reference>
<evidence type="ECO:0000256" key="4">
    <source>
        <dbReference type="ARBA" id="ARBA00022692"/>
    </source>
</evidence>
<dbReference type="PIRSF" id="PIRSF006603">
    <property type="entry name" value="DinF"/>
    <property type="match status" value="1"/>
</dbReference>
<feature type="transmembrane region" description="Helical" evidence="7">
    <location>
        <begin position="52"/>
        <end position="76"/>
    </location>
</feature>